<dbReference type="InParanoid" id="A2EBV7"/>
<evidence type="ECO:0000256" key="12">
    <source>
        <dbReference type="ARBA" id="ARBA00023137"/>
    </source>
</evidence>
<dbReference type="GO" id="GO:0005886">
    <property type="term" value="C:plasma membrane"/>
    <property type="evidence" value="ECO:0007669"/>
    <property type="project" value="UniProtKB-SubCell"/>
</dbReference>
<evidence type="ECO:0000256" key="11">
    <source>
        <dbReference type="ARBA" id="ARBA00023136"/>
    </source>
</evidence>
<dbReference type="KEGG" id="tva:4767760"/>
<feature type="domain" description="ALK/LTK-like glycine-rich" evidence="17">
    <location>
        <begin position="40"/>
        <end position="341"/>
    </location>
</feature>
<feature type="region of interest" description="Disordered" evidence="16">
    <location>
        <begin position="135"/>
        <end position="154"/>
    </location>
</feature>
<dbReference type="VEuPathDB" id="TrichDB:TVAGG3_0652850"/>
<keyword evidence="5" id="KW-0812">Transmembrane</keyword>
<evidence type="ECO:0000256" key="1">
    <source>
        <dbReference type="ARBA" id="ARBA00004251"/>
    </source>
</evidence>
<keyword evidence="7" id="KW-0547">Nucleotide-binding</keyword>
<evidence type="ECO:0000256" key="14">
    <source>
        <dbReference type="ARBA" id="ARBA00023170"/>
    </source>
</evidence>
<keyword evidence="11" id="KW-0472">Membrane</keyword>
<gene>
    <name evidence="18" type="ORF">TVAG_259060</name>
</gene>
<keyword evidence="8" id="KW-0418">Kinase</keyword>
<evidence type="ECO:0000313" key="18">
    <source>
        <dbReference type="EMBL" id="EAY09825.1"/>
    </source>
</evidence>
<evidence type="ECO:0000256" key="7">
    <source>
        <dbReference type="ARBA" id="ARBA00022741"/>
    </source>
</evidence>
<reference evidence="18" key="2">
    <citation type="journal article" date="2007" name="Science">
        <title>Draft genome sequence of the sexually transmitted pathogen Trichomonas vaginalis.</title>
        <authorList>
            <person name="Carlton J.M."/>
            <person name="Hirt R.P."/>
            <person name="Silva J.C."/>
            <person name="Delcher A.L."/>
            <person name="Schatz M."/>
            <person name="Zhao Q."/>
            <person name="Wortman J.R."/>
            <person name="Bidwell S.L."/>
            <person name="Alsmark U.C.M."/>
            <person name="Besteiro S."/>
            <person name="Sicheritz-Ponten T."/>
            <person name="Noel C.J."/>
            <person name="Dacks J.B."/>
            <person name="Foster P.G."/>
            <person name="Simillion C."/>
            <person name="Van de Peer Y."/>
            <person name="Miranda-Saavedra D."/>
            <person name="Barton G.J."/>
            <person name="Westrop G.D."/>
            <person name="Mueller S."/>
            <person name="Dessi D."/>
            <person name="Fiori P.L."/>
            <person name="Ren Q."/>
            <person name="Paulsen I."/>
            <person name="Zhang H."/>
            <person name="Bastida-Corcuera F.D."/>
            <person name="Simoes-Barbosa A."/>
            <person name="Brown M.T."/>
            <person name="Hayes R.D."/>
            <person name="Mukherjee M."/>
            <person name="Okumura C.Y."/>
            <person name="Schneider R."/>
            <person name="Smith A.J."/>
            <person name="Vanacova S."/>
            <person name="Villalvazo M."/>
            <person name="Haas B.J."/>
            <person name="Pertea M."/>
            <person name="Feldblyum T.V."/>
            <person name="Utterback T.R."/>
            <person name="Shu C.L."/>
            <person name="Osoegawa K."/>
            <person name="de Jong P.J."/>
            <person name="Hrdy I."/>
            <person name="Horvathova L."/>
            <person name="Zubacova Z."/>
            <person name="Dolezal P."/>
            <person name="Malik S.B."/>
            <person name="Logsdon J.M. Jr."/>
            <person name="Henze K."/>
            <person name="Gupta A."/>
            <person name="Wang C.C."/>
            <person name="Dunne R.L."/>
            <person name="Upcroft J.A."/>
            <person name="Upcroft P."/>
            <person name="White O."/>
            <person name="Salzberg S.L."/>
            <person name="Tang P."/>
            <person name="Chiu C.-H."/>
            <person name="Lee Y.-S."/>
            <person name="Embley T.M."/>
            <person name="Coombs G.H."/>
            <person name="Mottram J.C."/>
            <person name="Tachezy J."/>
            <person name="Fraser-Liggett C.M."/>
            <person name="Johnson P.J."/>
        </authorList>
    </citation>
    <scope>NUCLEOTIDE SEQUENCE [LARGE SCALE GENOMIC DNA]</scope>
    <source>
        <strain evidence="18">G3</strain>
    </source>
</reference>
<keyword evidence="13" id="KW-1015">Disulfide bond</keyword>
<comment type="subcellular location">
    <subcellularLocation>
        <location evidence="1">Cell membrane</location>
        <topology evidence="1">Single-pass type I membrane protein</topology>
    </subcellularLocation>
</comment>
<keyword evidence="4" id="KW-0808">Transferase</keyword>
<evidence type="ECO:0000256" key="4">
    <source>
        <dbReference type="ARBA" id="ARBA00022679"/>
    </source>
</evidence>
<keyword evidence="14" id="KW-0675">Receptor</keyword>
<evidence type="ECO:0000259" key="17">
    <source>
        <dbReference type="Pfam" id="PF12810"/>
    </source>
</evidence>
<evidence type="ECO:0000256" key="10">
    <source>
        <dbReference type="ARBA" id="ARBA00022989"/>
    </source>
</evidence>
<dbReference type="Pfam" id="PF12810">
    <property type="entry name" value="ALK_LTK_GRD"/>
    <property type="match status" value="1"/>
</dbReference>
<keyword evidence="9" id="KW-0067">ATP-binding</keyword>
<keyword evidence="3" id="KW-1003">Cell membrane</keyword>
<evidence type="ECO:0000256" key="9">
    <source>
        <dbReference type="ARBA" id="ARBA00022840"/>
    </source>
</evidence>
<dbReference type="GO" id="GO:0005524">
    <property type="term" value="F:ATP binding"/>
    <property type="evidence" value="ECO:0007669"/>
    <property type="project" value="UniProtKB-KW"/>
</dbReference>
<evidence type="ECO:0000256" key="5">
    <source>
        <dbReference type="ARBA" id="ARBA00022692"/>
    </source>
</evidence>
<evidence type="ECO:0000256" key="16">
    <source>
        <dbReference type="SAM" id="MobiDB-lite"/>
    </source>
</evidence>
<dbReference type="RefSeq" id="XP_001322048.1">
    <property type="nucleotide sequence ID" value="XM_001322013.1"/>
</dbReference>
<proteinExistence type="predicted"/>
<protein>
    <recommendedName>
        <fullName evidence="2">receptor protein-tyrosine kinase</fullName>
        <ecNumber evidence="2">2.7.10.1</ecNumber>
    </recommendedName>
</protein>
<dbReference type="GO" id="GO:0004714">
    <property type="term" value="F:transmembrane receptor protein tyrosine kinase activity"/>
    <property type="evidence" value="ECO:0007669"/>
    <property type="project" value="UniProtKB-EC"/>
</dbReference>
<evidence type="ECO:0000256" key="8">
    <source>
        <dbReference type="ARBA" id="ARBA00022777"/>
    </source>
</evidence>
<dbReference type="AlphaFoldDB" id="A2EBV7"/>
<evidence type="ECO:0000313" key="19">
    <source>
        <dbReference type="Proteomes" id="UP000001542"/>
    </source>
</evidence>
<keyword evidence="15" id="KW-0325">Glycoprotein</keyword>
<dbReference type="Proteomes" id="UP000001542">
    <property type="component" value="Unassembled WGS sequence"/>
</dbReference>
<keyword evidence="6" id="KW-0732">Signal</keyword>
<name>A2EBV7_TRIV3</name>
<reference evidence="18" key="1">
    <citation type="submission" date="2006-10" db="EMBL/GenBank/DDBJ databases">
        <authorList>
            <person name="Amadeo P."/>
            <person name="Zhao Q."/>
            <person name="Wortman J."/>
            <person name="Fraser-Liggett C."/>
            <person name="Carlton J."/>
        </authorList>
    </citation>
    <scope>NUCLEOTIDE SEQUENCE</scope>
    <source>
        <strain evidence="18">G3</strain>
    </source>
</reference>
<evidence type="ECO:0000256" key="15">
    <source>
        <dbReference type="ARBA" id="ARBA00023180"/>
    </source>
</evidence>
<keyword evidence="19" id="KW-1185">Reference proteome</keyword>
<dbReference type="InterPro" id="IPR055163">
    <property type="entry name" value="ALK/LTK-like_GRD"/>
</dbReference>
<accession>A2EBV7</accession>
<sequence>MISYELVNKTGVSANVNVLQSGNQYIFDYPCKSTSECTDYFVHLPRGTYKFELFGSSGGSSKGHVSSYRYSQTNCISPLLVKLYGGNVDCYLNNSIGGAGGYLSAQISLQSPVQAFFTLVGRGIFGHKTDNPCSPSSFEKGNMQPGGYGGGGSSSDHPYGTGCGGGQTAVKFQYNDLWHRVLVSGAGGGCDDNTDDDGSGGSGGNLTAQSWFYNGELTNSYYANSTFGFSFGQGEAARYDDANNSISVKVSQRVDIGGAGGGWFGVFSSQSGQGGAGGGSSWALTKDAVIPKGNIDSYNEFYYKLDSKPYAFDLNSEYLFDHVIHVPGIWEGNGKIILTIISNNLIQSCICKINIINSLTLYFQIFIL</sequence>
<feature type="compositionally biased region" description="Gly residues" evidence="16">
    <location>
        <begin position="144"/>
        <end position="153"/>
    </location>
</feature>
<evidence type="ECO:0000256" key="3">
    <source>
        <dbReference type="ARBA" id="ARBA00022475"/>
    </source>
</evidence>
<dbReference type="EMBL" id="DS113349">
    <property type="protein sequence ID" value="EAY09825.1"/>
    <property type="molecule type" value="Genomic_DNA"/>
</dbReference>
<evidence type="ECO:0000256" key="13">
    <source>
        <dbReference type="ARBA" id="ARBA00023157"/>
    </source>
</evidence>
<keyword evidence="10" id="KW-1133">Transmembrane helix</keyword>
<keyword evidence="12" id="KW-0829">Tyrosine-protein kinase</keyword>
<dbReference type="EC" id="2.7.10.1" evidence="2"/>
<dbReference type="VEuPathDB" id="TrichDB:TVAG_259060"/>
<evidence type="ECO:0000256" key="6">
    <source>
        <dbReference type="ARBA" id="ARBA00022729"/>
    </source>
</evidence>
<organism evidence="18 19">
    <name type="scientific">Trichomonas vaginalis (strain ATCC PRA-98 / G3)</name>
    <dbReference type="NCBI Taxonomy" id="412133"/>
    <lineage>
        <taxon>Eukaryota</taxon>
        <taxon>Metamonada</taxon>
        <taxon>Parabasalia</taxon>
        <taxon>Trichomonadida</taxon>
        <taxon>Trichomonadidae</taxon>
        <taxon>Trichomonas</taxon>
    </lineage>
</organism>
<evidence type="ECO:0000256" key="2">
    <source>
        <dbReference type="ARBA" id="ARBA00011902"/>
    </source>
</evidence>